<dbReference type="AlphaFoldDB" id="A0A218YW46"/>
<name>A0A218YW46_9HELO</name>
<feature type="region of interest" description="Disordered" evidence="1">
    <location>
        <begin position="237"/>
        <end position="272"/>
    </location>
</feature>
<dbReference type="Proteomes" id="UP000242519">
    <property type="component" value="Unassembled WGS sequence"/>
</dbReference>
<dbReference type="OrthoDB" id="3546531at2759"/>
<dbReference type="InParanoid" id="A0A218YW46"/>
<protein>
    <submittedName>
        <fullName evidence="2">Uncharacterized protein</fullName>
    </submittedName>
</protein>
<feature type="compositionally biased region" description="Acidic residues" evidence="1">
    <location>
        <begin position="244"/>
        <end position="258"/>
    </location>
</feature>
<gene>
    <name evidence="2" type="ORF">B2J93_9452</name>
</gene>
<reference evidence="2 3" key="1">
    <citation type="submission" date="2017-04" db="EMBL/GenBank/DDBJ databases">
        <title>Draft genome sequence of Marssonina coronaria NL1: causal agent of apple blotch.</title>
        <authorList>
            <person name="Cheng Q."/>
        </authorList>
    </citation>
    <scope>NUCLEOTIDE SEQUENCE [LARGE SCALE GENOMIC DNA]</scope>
    <source>
        <strain evidence="2 3">NL1</strain>
    </source>
</reference>
<sequence>MNLTVSSEGLEESFIVPAPHEGRQKRSKEGKSAEEQERKRQKRERRQKAKRTEKKAVATQQTHKDIDVKKGGTQASLNSKATRSTHAVLVGTEQTSAEVPLQIDKEVIFVKPPLFSNSPEAIAASIISSHAKDIKRSRNIFDPKDEDLVPSISEDAQPQTGHSSHPTVDRPPTPTTSSPTARAPRSDTERFPFRYPEPLSDMDSGSDFEETIVTAGAQATLSRPSRTPLKSHLLANSNAQAKESDDEEPEDSDGEQENTSEPVRHVGFPSPDELPKWFPKSIKKMYEVDRHGGALTFKELNQITRFRFALSPILRRKWRTYLAAGEARFKLQNAVRRLRVRAPTRAFYEFRQQQYRDWKAKALRAWRKLEKTHLGVVVLDATIGINFRQERMIYEKRLRGRM</sequence>
<feature type="compositionally biased region" description="Polar residues" evidence="1">
    <location>
        <begin position="154"/>
        <end position="166"/>
    </location>
</feature>
<feature type="compositionally biased region" description="Basic and acidic residues" evidence="1">
    <location>
        <begin position="20"/>
        <end position="38"/>
    </location>
</feature>
<feature type="region of interest" description="Disordered" evidence="1">
    <location>
        <begin position="1"/>
        <end position="84"/>
    </location>
</feature>
<organism evidence="2 3">
    <name type="scientific">Diplocarpon coronariae</name>
    <dbReference type="NCBI Taxonomy" id="2795749"/>
    <lineage>
        <taxon>Eukaryota</taxon>
        <taxon>Fungi</taxon>
        <taxon>Dikarya</taxon>
        <taxon>Ascomycota</taxon>
        <taxon>Pezizomycotina</taxon>
        <taxon>Leotiomycetes</taxon>
        <taxon>Helotiales</taxon>
        <taxon>Drepanopezizaceae</taxon>
        <taxon>Diplocarpon</taxon>
    </lineage>
</organism>
<evidence type="ECO:0000256" key="1">
    <source>
        <dbReference type="SAM" id="MobiDB-lite"/>
    </source>
</evidence>
<feature type="compositionally biased region" description="Basic and acidic residues" evidence="1">
    <location>
        <begin position="133"/>
        <end position="147"/>
    </location>
</feature>
<comment type="caution">
    <text evidence="2">The sequence shown here is derived from an EMBL/GenBank/DDBJ whole genome shotgun (WGS) entry which is preliminary data.</text>
</comment>
<evidence type="ECO:0000313" key="2">
    <source>
        <dbReference type="EMBL" id="OWO99702.1"/>
    </source>
</evidence>
<feature type="region of interest" description="Disordered" evidence="1">
    <location>
        <begin position="133"/>
        <end position="206"/>
    </location>
</feature>
<dbReference type="EMBL" id="MZNU01000345">
    <property type="protein sequence ID" value="OWO99702.1"/>
    <property type="molecule type" value="Genomic_DNA"/>
</dbReference>
<feature type="compositionally biased region" description="Basic residues" evidence="1">
    <location>
        <begin position="39"/>
        <end position="53"/>
    </location>
</feature>
<evidence type="ECO:0000313" key="3">
    <source>
        <dbReference type="Proteomes" id="UP000242519"/>
    </source>
</evidence>
<keyword evidence="3" id="KW-1185">Reference proteome</keyword>
<accession>A0A218YW46</accession>
<feature type="compositionally biased region" description="Polar residues" evidence="1">
    <location>
        <begin position="73"/>
        <end position="84"/>
    </location>
</feature>
<proteinExistence type="predicted"/>